<evidence type="ECO:0000313" key="10">
    <source>
        <dbReference type="EMBL" id="EXB70612.1"/>
    </source>
</evidence>
<dbReference type="KEGG" id="mnt:21406551"/>
<dbReference type="OrthoDB" id="5279713at2759"/>
<dbReference type="SUPFAM" id="SSF52058">
    <property type="entry name" value="L domain-like"/>
    <property type="match status" value="1"/>
</dbReference>
<dbReference type="InterPro" id="IPR032675">
    <property type="entry name" value="LRR_dom_sf"/>
</dbReference>
<dbReference type="InterPro" id="IPR001611">
    <property type="entry name" value="Leu-rich_rpt"/>
</dbReference>
<dbReference type="PANTHER" id="PTHR36766">
    <property type="entry name" value="PLANT BROAD-SPECTRUM MILDEW RESISTANCE PROTEIN RPW8"/>
    <property type="match status" value="1"/>
</dbReference>
<evidence type="ECO:0000259" key="6">
    <source>
        <dbReference type="Pfam" id="PF00931"/>
    </source>
</evidence>
<feature type="domain" description="NB-ARC" evidence="6">
    <location>
        <begin position="178"/>
        <end position="341"/>
    </location>
</feature>
<evidence type="ECO:0000259" key="7">
    <source>
        <dbReference type="Pfam" id="PF18052"/>
    </source>
</evidence>
<evidence type="ECO:0000259" key="9">
    <source>
        <dbReference type="Pfam" id="PF25019"/>
    </source>
</evidence>
<dbReference type="GO" id="GO:0005524">
    <property type="term" value="F:ATP binding"/>
    <property type="evidence" value="ECO:0007669"/>
    <property type="project" value="UniProtKB-KW"/>
</dbReference>
<evidence type="ECO:0000256" key="5">
    <source>
        <dbReference type="ARBA" id="ARBA00022840"/>
    </source>
</evidence>
<keyword evidence="2" id="KW-0677">Repeat</keyword>
<proteinExistence type="predicted"/>
<evidence type="ECO:0000256" key="3">
    <source>
        <dbReference type="ARBA" id="ARBA00022741"/>
    </source>
</evidence>
<keyword evidence="4" id="KW-0611">Plant defense</keyword>
<dbReference type="InterPro" id="IPR003591">
    <property type="entry name" value="Leu-rich_rpt_typical-subtyp"/>
</dbReference>
<dbReference type="EMBL" id="KE344611">
    <property type="protein sequence ID" value="EXB70612.1"/>
    <property type="molecule type" value="Genomic_DNA"/>
</dbReference>
<dbReference type="InterPro" id="IPR002182">
    <property type="entry name" value="NB-ARC"/>
</dbReference>
<dbReference type="Gene3D" id="1.20.5.4130">
    <property type="match status" value="1"/>
</dbReference>
<dbReference type="PANTHER" id="PTHR36766:SF38">
    <property type="entry name" value="DISEASE RESISTANCE PROTEIN RGA3"/>
    <property type="match status" value="1"/>
</dbReference>
<dbReference type="CDD" id="cd14798">
    <property type="entry name" value="RX-CC_like"/>
    <property type="match status" value="1"/>
</dbReference>
<dbReference type="FunFam" id="3.40.50.300:FF:001091">
    <property type="entry name" value="Probable disease resistance protein At1g61300"/>
    <property type="match status" value="1"/>
</dbReference>
<evidence type="ECO:0000313" key="11">
    <source>
        <dbReference type="Proteomes" id="UP000030645"/>
    </source>
</evidence>
<dbReference type="SMART" id="SM00369">
    <property type="entry name" value="LRR_TYP"/>
    <property type="match status" value="3"/>
</dbReference>
<dbReference type="PRINTS" id="PR00364">
    <property type="entry name" value="DISEASERSIST"/>
</dbReference>
<dbReference type="InterPro" id="IPR027417">
    <property type="entry name" value="P-loop_NTPase"/>
</dbReference>
<sequence length="1080" mass="123279">MAEAILFNVAESIIEKLGSETLGKEMGLLFGVNTELQKLKRTVSAIKAVLLDAEQKQAENHQVKDWLQKLQDAVYYADDLVDEFYTEALQRRVMIGSGKAKKVRIFFSSSNQLAFMLKIGHKIKEVRETLNEIKDNKDFYLMERLEDTRVSSMARETHSYVREEEVIGRDADKLAIMKLLLDLESKEDVSVIPIVGIGGLGKTTLAQHIFNDENIQKHFELRSWVCVSDFFDLKLIVEKIIKSVTLKSSGNLELEQLQFHLRKEIDGKRYLLVLDDVWNEDGEKWRRLERLLMGGAKGSRVLVTTRSYMVAKITHTIQPYKLSGLDNVDSWSLFKRIAFDKGQEPENSTVLAMGMEIVEKCRGVPLAIKTIGSILYFKRREIEWSSFMETELSKIPQGEDDILPALKLSYNHLPSHLKHCFAYCRLFPKDHEIDVQKLIRLWIAQGFIKPSDRSQCLEDVGYEYFMALLWRSFFQDPKIDDWGNVKRFRIHDLMHDLAVLVAGTSSISIDRSMENSNENIRHVSFDSKFNQSWKLPPSLLKKNNIVRTFISPKYNAWHGYQHNFLGTSRKKLRWLTRDAILFSFTSLRTLDLKALNIKKLPNSLGRLKHLRYLDVSRNNIQMLPNSITRLQNLQTLILSHCRELIRLPEDMKKLVNLRHLQTHGCRRLSYMPRGIGELTALHSLDRFVVADTGNVTRRTSGLSELGGLNNLGAELSIENLGHGKNIALEVKAANFKDKQHLQSLVLFWRYGFDGDQTSVVENDEMSLDDLRPHSKMKALKVVNFMGLRFAGWLSTLNNLVKLELLSCEKCQHLPHLHELPLLKELTLYALIALEYISDMESNNQLSTSLSTPTTPFFPSLTILKIRFCLNLKGWWRRSTIAGDNSGALGLTTATTPPLHQNQPVFPCLHDLEIRNCPHLTSMPLFPDLKSLELMDTSFRPLQQTMMMTDASMIASPSTIMSTPPDSSSSLSKLKNLLISQIKDVESLPEGIGNLTSLQSLDIVECPNLTSLPEVIGNLCLLQSLKVWECPKLESLPEGMCLLTSLKLLKIDKCPTLSQRCKREIGEDWPKIAHIPKIETE</sequence>
<organism evidence="10 11">
    <name type="scientific">Morus notabilis</name>
    <dbReference type="NCBI Taxonomy" id="981085"/>
    <lineage>
        <taxon>Eukaryota</taxon>
        <taxon>Viridiplantae</taxon>
        <taxon>Streptophyta</taxon>
        <taxon>Embryophyta</taxon>
        <taxon>Tracheophyta</taxon>
        <taxon>Spermatophyta</taxon>
        <taxon>Magnoliopsida</taxon>
        <taxon>eudicotyledons</taxon>
        <taxon>Gunneridae</taxon>
        <taxon>Pentapetalae</taxon>
        <taxon>rosids</taxon>
        <taxon>fabids</taxon>
        <taxon>Rosales</taxon>
        <taxon>Moraceae</taxon>
        <taxon>Moreae</taxon>
        <taxon>Morus</taxon>
    </lineage>
</organism>
<dbReference type="Pfam" id="PF13855">
    <property type="entry name" value="LRR_8"/>
    <property type="match status" value="1"/>
</dbReference>
<dbReference type="Pfam" id="PF18052">
    <property type="entry name" value="Rx_N"/>
    <property type="match status" value="1"/>
</dbReference>
<dbReference type="InterPro" id="IPR056789">
    <property type="entry name" value="LRR_R13L1-DRL21"/>
</dbReference>
<dbReference type="Gene3D" id="3.40.50.300">
    <property type="entry name" value="P-loop containing nucleotide triphosphate hydrolases"/>
    <property type="match status" value="1"/>
</dbReference>
<keyword evidence="5" id="KW-0067">ATP-binding</keyword>
<dbReference type="FunFam" id="1.10.10.10:FF:000322">
    <property type="entry name" value="Probable disease resistance protein At1g63360"/>
    <property type="match status" value="1"/>
</dbReference>
<evidence type="ECO:0000256" key="2">
    <source>
        <dbReference type="ARBA" id="ARBA00022737"/>
    </source>
</evidence>
<evidence type="ECO:0000256" key="1">
    <source>
        <dbReference type="ARBA" id="ARBA00022614"/>
    </source>
</evidence>
<feature type="domain" description="R13L1/DRL21-like LRR repeat region" evidence="9">
    <location>
        <begin position="702"/>
        <end position="828"/>
    </location>
</feature>
<dbReference type="Pfam" id="PF25019">
    <property type="entry name" value="LRR_R13L1-DRL21"/>
    <property type="match status" value="1"/>
</dbReference>
<dbReference type="GO" id="GO:0051707">
    <property type="term" value="P:response to other organism"/>
    <property type="evidence" value="ECO:0007669"/>
    <property type="project" value="UniProtKB-ARBA"/>
</dbReference>
<gene>
    <name evidence="10" type="ORF">L484_023797</name>
</gene>
<dbReference type="eggNOG" id="KOG4658">
    <property type="taxonomic scope" value="Eukaryota"/>
</dbReference>
<evidence type="ECO:0000259" key="8">
    <source>
        <dbReference type="Pfam" id="PF23559"/>
    </source>
</evidence>
<dbReference type="InterPro" id="IPR036388">
    <property type="entry name" value="WH-like_DNA-bd_sf"/>
</dbReference>
<dbReference type="GO" id="GO:0006952">
    <property type="term" value="P:defense response"/>
    <property type="evidence" value="ECO:0007669"/>
    <property type="project" value="UniProtKB-KW"/>
</dbReference>
<dbReference type="Pfam" id="PF23559">
    <property type="entry name" value="WHD_DRP"/>
    <property type="match status" value="1"/>
</dbReference>
<dbReference type="PROSITE" id="PS51450">
    <property type="entry name" value="LRR"/>
    <property type="match status" value="1"/>
</dbReference>
<dbReference type="SUPFAM" id="SSF52540">
    <property type="entry name" value="P-loop containing nucleoside triphosphate hydrolases"/>
    <property type="match status" value="1"/>
</dbReference>
<dbReference type="GO" id="GO:0043531">
    <property type="term" value="F:ADP binding"/>
    <property type="evidence" value="ECO:0007669"/>
    <property type="project" value="InterPro"/>
</dbReference>
<dbReference type="Proteomes" id="UP000030645">
    <property type="component" value="Unassembled WGS sequence"/>
</dbReference>
<evidence type="ECO:0000256" key="4">
    <source>
        <dbReference type="ARBA" id="ARBA00022821"/>
    </source>
</evidence>
<keyword evidence="3" id="KW-0547">Nucleotide-binding</keyword>
<feature type="domain" description="Disease resistance N-terminal" evidence="7">
    <location>
        <begin position="11"/>
        <end position="98"/>
    </location>
</feature>
<name>W9R509_9ROSA</name>
<dbReference type="InterPro" id="IPR058922">
    <property type="entry name" value="WHD_DRP"/>
</dbReference>
<accession>W9R509</accession>
<dbReference type="InterPro" id="IPR041118">
    <property type="entry name" value="Rx_N"/>
</dbReference>
<dbReference type="Gene3D" id="3.80.10.10">
    <property type="entry name" value="Ribonuclease Inhibitor"/>
    <property type="match status" value="2"/>
</dbReference>
<keyword evidence="1" id="KW-0433">Leucine-rich repeat</keyword>
<keyword evidence="11" id="KW-1185">Reference proteome</keyword>
<protein>
    <submittedName>
        <fullName evidence="10">Putative disease resistance protein RGA4</fullName>
    </submittedName>
</protein>
<dbReference type="InterPro" id="IPR038005">
    <property type="entry name" value="RX-like_CC"/>
</dbReference>
<dbReference type="Pfam" id="PF00931">
    <property type="entry name" value="NB-ARC"/>
    <property type="match status" value="1"/>
</dbReference>
<feature type="domain" description="Disease resistance protein winged helix" evidence="8">
    <location>
        <begin position="426"/>
        <end position="498"/>
    </location>
</feature>
<dbReference type="AlphaFoldDB" id="W9R509"/>
<dbReference type="Gene3D" id="1.10.10.10">
    <property type="entry name" value="Winged helix-like DNA-binding domain superfamily/Winged helix DNA-binding domain"/>
    <property type="match status" value="1"/>
</dbReference>
<reference evidence="11" key="1">
    <citation type="submission" date="2013-01" db="EMBL/GenBank/DDBJ databases">
        <title>Draft Genome Sequence of a Mulberry Tree, Morus notabilis C.K. Schneid.</title>
        <authorList>
            <person name="He N."/>
            <person name="Zhao S."/>
        </authorList>
    </citation>
    <scope>NUCLEOTIDE SEQUENCE</scope>
</reference>